<proteinExistence type="inferred from homology"/>
<dbReference type="EMBL" id="JAEUBF010001131">
    <property type="protein sequence ID" value="KAH3672525.1"/>
    <property type="molecule type" value="Genomic_DNA"/>
</dbReference>
<dbReference type="GO" id="GO:0016020">
    <property type="term" value="C:membrane"/>
    <property type="evidence" value="ECO:0007669"/>
    <property type="project" value="UniProtKB-SubCell"/>
</dbReference>
<dbReference type="PANTHER" id="PTHR11360">
    <property type="entry name" value="MONOCARBOXYLATE TRANSPORTER"/>
    <property type="match status" value="1"/>
</dbReference>
<evidence type="ECO:0000256" key="2">
    <source>
        <dbReference type="ARBA" id="ARBA00006727"/>
    </source>
</evidence>
<evidence type="ECO:0000256" key="1">
    <source>
        <dbReference type="ARBA" id="ARBA00004141"/>
    </source>
</evidence>
<dbReference type="GO" id="GO:0032218">
    <property type="term" value="P:riboflavin transport"/>
    <property type="evidence" value="ECO:0007669"/>
    <property type="project" value="TreeGrafter"/>
</dbReference>
<reference evidence="5" key="2">
    <citation type="submission" date="2021-01" db="EMBL/GenBank/DDBJ databases">
        <authorList>
            <person name="Schikora-Tamarit M.A."/>
        </authorList>
    </citation>
    <scope>NUCLEOTIDE SEQUENCE</scope>
    <source>
        <strain evidence="5">CBS6341</strain>
    </source>
</reference>
<dbReference type="CDD" id="cd17352">
    <property type="entry name" value="MFS_MCT_SLC16"/>
    <property type="match status" value="1"/>
</dbReference>
<feature type="transmembrane region" description="Helical" evidence="3">
    <location>
        <begin position="280"/>
        <end position="301"/>
    </location>
</feature>
<feature type="transmembrane region" description="Helical" evidence="3">
    <location>
        <begin position="157"/>
        <end position="180"/>
    </location>
</feature>
<dbReference type="OrthoDB" id="3975247at2759"/>
<dbReference type="InterPro" id="IPR011701">
    <property type="entry name" value="MFS"/>
</dbReference>
<feature type="transmembrane region" description="Helical" evidence="3">
    <location>
        <begin position="344"/>
        <end position="365"/>
    </location>
</feature>
<feature type="transmembrane region" description="Helical" evidence="3">
    <location>
        <begin position="134"/>
        <end position="151"/>
    </location>
</feature>
<feature type="transmembrane region" description="Helical" evidence="3">
    <location>
        <begin position="192"/>
        <end position="212"/>
    </location>
</feature>
<feature type="domain" description="Major facilitator superfamily (MFS) profile" evidence="4">
    <location>
        <begin position="64"/>
        <end position="462"/>
    </location>
</feature>
<dbReference type="PANTHER" id="PTHR11360:SF177">
    <property type="entry name" value="RIBOFLAVIN TRANSPORTER MCH5"/>
    <property type="match status" value="1"/>
</dbReference>
<feature type="transmembrane region" description="Helical" evidence="3">
    <location>
        <begin position="313"/>
        <end position="332"/>
    </location>
</feature>
<feature type="transmembrane region" description="Helical" evidence="3">
    <location>
        <begin position="65"/>
        <end position="86"/>
    </location>
</feature>
<dbReference type="Proteomes" id="UP000769528">
    <property type="component" value="Unassembled WGS sequence"/>
</dbReference>
<organism evidence="5 6">
    <name type="scientific">Wickerhamomyces mucosus</name>
    <dbReference type="NCBI Taxonomy" id="1378264"/>
    <lineage>
        <taxon>Eukaryota</taxon>
        <taxon>Fungi</taxon>
        <taxon>Dikarya</taxon>
        <taxon>Ascomycota</taxon>
        <taxon>Saccharomycotina</taxon>
        <taxon>Saccharomycetes</taxon>
        <taxon>Phaffomycetales</taxon>
        <taxon>Wickerhamomycetaceae</taxon>
        <taxon>Wickerhamomyces</taxon>
    </lineage>
</organism>
<gene>
    <name evidence="5" type="ORF">WICMUC_004210</name>
</gene>
<dbReference type="GO" id="GO:0022857">
    <property type="term" value="F:transmembrane transporter activity"/>
    <property type="evidence" value="ECO:0007669"/>
    <property type="project" value="InterPro"/>
</dbReference>
<dbReference type="InterPro" id="IPR036259">
    <property type="entry name" value="MFS_trans_sf"/>
</dbReference>
<evidence type="ECO:0000313" key="6">
    <source>
        <dbReference type="Proteomes" id="UP000769528"/>
    </source>
</evidence>
<feature type="transmembrane region" description="Helical" evidence="3">
    <location>
        <begin position="106"/>
        <end position="127"/>
    </location>
</feature>
<feature type="transmembrane region" description="Helical" evidence="3">
    <location>
        <begin position="224"/>
        <end position="244"/>
    </location>
</feature>
<sequence length="470" mass="51191">MTVISKPTLIHISDSYKQTSSAISQPNHQFFKEPELNRTIELTPTTSNIYDEDTDLAFPEGGKSAYLAIFGSFMGLVPVFGMINSVGAIQTYVSNHQLADVSSSTVSWIFSIYTFILFSSGIFSGACFDRNGSFLPLVVGSIFFCGGLLATGNCTTVYQFILAFGVVTGFGNGVLMSPLVGVIAHYFSKSRATWTSVATTGGSVGGICFPLLLRKLYPAVGFPWAMKILALICAICLGCSILFAKERLKPEYEKIDSTRKAIETYFLDVFDYKYLLETKFMFCALGVSFAECSLIVCSVYFPSYAIVRGFSESTSFLLITVVNTTGILGRYIPGYLADRYVGRFNIAIINLVGVMIVSLVLWLPFGYNVKALFAYAALYGFFSGSILSLSPVCCGQISKTEEFGKRYATMYMVTSLTILATIPIGGVIVGKGDVKNYNNFIIYTTALAAVGIICYGISRNAVVGLRLCKF</sequence>
<evidence type="ECO:0000313" key="5">
    <source>
        <dbReference type="EMBL" id="KAH3672525.1"/>
    </source>
</evidence>
<protein>
    <recommendedName>
        <fullName evidence="4">Major facilitator superfamily (MFS) profile domain-containing protein</fullName>
    </recommendedName>
</protein>
<dbReference type="PROSITE" id="PS50850">
    <property type="entry name" value="MFS"/>
    <property type="match status" value="1"/>
</dbReference>
<keyword evidence="3" id="KW-0812">Transmembrane</keyword>
<comment type="caution">
    <text evidence="5">The sequence shown here is derived from an EMBL/GenBank/DDBJ whole genome shotgun (WGS) entry which is preliminary data.</text>
</comment>
<evidence type="ECO:0000256" key="3">
    <source>
        <dbReference type="SAM" id="Phobius"/>
    </source>
</evidence>
<feature type="transmembrane region" description="Helical" evidence="3">
    <location>
        <begin position="407"/>
        <end position="428"/>
    </location>
</feature>
<dbReference type="InterPro" id="IPR050327">
    <property type="entry name" value="Proton-linked_MCT"/>
</dbReference>
<feature type="transmembrane region" description="Helical" evidence="3">
    <location>
        <begin position="440"/>
        <end position="457"/>
    </location>
</feature>
<dbReference type="SUPFAM" id="SSF103473">
    <property type="entry name" value="MFS general substrate transporter"/>
    <property type="match status" value="1"/>
</dbReference>
<keyword evidence="6" id="KW-1185">Reference proteome</keyword>
<keyword evidence="3" id="KW-1133">Transmembrane helix</keyword>
<reference evidence="5" key="1">
    <citation type="journal article" date="2021" name="Open Biol.">
        <title>Shared evolutionary footprints suggest mitochondrial oxidative damage underlies multiple complex I losses in fungi.</title>
        <authorList>
            <person name="Schikora-Tamarit M.A."/>
            <person name="Marcet-Houben M."/>
            <person name="Nosek J."/>
            <person name="Gabaldon T."/>
        </authorList>
    </citation>
    <scope>NUCLEOTIDE SEQUENCE</scope>
    <source>
        <strain evidence="5">CBS6341</strain>
    </source>
</reference>
<keyword evidence="3" id="KW-0472">Membrane</keyword>
<dbReference type="Pfam" id="PF07690">
    <property type="entry name" value="MFS_1"/>
    <property type="match status" value="1"/>
</dbReference>
<feature type="transmembrane region" description="Helical" evidence="3">
    <location>
        <begin position="371"/>
        <end position="395"/>
    </location>
</feature>
<dbReference type="AlphaFoldDB" id="A0A9P8PJ15"/>
<comment type="subcellular location">
    <subcellularLocation>
        <location evidence="1">Membrane</location>
        <topology evidence="1">Multi-pass membrane protein</topology>
    </subcellularLocation>
</comment>
<name>A0A9P8PJ15_9ASCO</name>
<comment type="similarity">
    <text evidence="2">Belongs to the major facilitator superfamily. Monocarboxylate porter (TC 2.A.1.13) family.</text>
</comment>
<dbReference type="Gene3D" id="1.20.1250.20">
    <property type="entry name" value="MFS general substrate transporter like domains"/>
    <property type="match status" value="1"/>
</dbReference>
<accession>A0A9P8PJ15</accession>
<evidence type="ECO:0000259" key="4">
    <source>
        <dbReference type="PROSITE" id="PS50850"/>
    </source>
</evidence>
<dbReference type="InterPro" id="IPR020846">
    <property type="entry name" value="MFS_dom"/>
</dbReference>